<keyword evidence="3" id="KW-1003">Cell membrane</keyword>
<accession>A0A7Y9IZ81</accession>
<evidence type="ECO:0000256" key="12">
    <source>
        <dbReference type="SAM" id="MobiDB-lite"/>
    </source>
</evidence>
<dbReference type="Gene3D" id="3.30.2010.10">
    <property type="entry name" value="Metalloproteases ('zincins'), catalytic domain"/>
    <property type="match status" value="1"/>
</dbReference>
<keyword evidence="9 13" id="KW-1133">Transmembrane helix</keyword>
<evidence type="ECO:0000313" key="15">
    <source>
        <dbReference type="EMBL" id="NYE84799.1"/>
    </source>
</evidence>
<feature type="transmembrane region" description="Helical" evidence="13">
    <location>
        <begin position="107"/>
        <end position="130"/>
    </location>
</feature>
<evidence type="ECO:0000256" key="9">
    <source>
        <dbReference type="ARBA" id="ARBA00022989"/>
    </source>
</evidence>
<dbReference type="CDD" id="cd07328">
    <property type="entry name" value="M48_Ste24p_like"/>
    <property type="match status" value="1"/>
</dbReference>
<keyword evidence="11 13" id="KW-0472">Membrane</keyword>
<keyword evidence="6" id="KW-0479">Metal-binding</keyword>
<gene>
    <name evidence="15" type="ORF">FHW18_004106</name>
</gene>
<proteinExistence type="predicted"/>
<evidence type="ECO:0000256" key="4">
    <source>
        <dbReference type="ARBA" id="ARBA00022670"/>
    </source>
</evidence>
<evidence type="ECO:0000259" key="14">
    <source>
        <dbReference type="Pfam" id="PF01435"/>
    </source>
</evidence>
<keyword evidence="7" id="KW-0378">Hydrolase</keyword>
<evidence type="ECO:0000256" key="6">
    <source>
        <dbReference type="ARBA" id="ARBA00022723"/>
    </source>
</evidence>
<comment type="cofactor">
    <cofactor evidence="1">
        <name>Zn(2+)</name>
        <dbReference type="ChEBI" id="CHEBI:29105"/>
    </cofactor>
</comment>
<evidence type="ECO:0000256" key="5">
    <source>
        <dbReference type="ARBA" id="ARBA00022692"/>
    </source>
</evidence>
<feature type="region of interest" description="Disordered" evidence="12">
    <location>
        <begin position="628"/>
        <end position="660"/>
    </location>
</feature>
<reference evidence="15 16" key="1">
    <citation type="submission" date="2020-07" db="EMBL/GenBank/DDBJ databases">
        <title>Genomic Encyclopedia of Type Strains, Phase IV (KMG-V): Genome sequencing to study the core and pangenomes of soil and plant-associated prokaryotes.</title>
        <authorList>
            <person name="Whitman W."/>
        </authorList>
    </citation>
    <scope>NUCLEOTIDE SEQUENCE [LARGE SCALE GENOMIC DNA]</scope>
    <source>
        <strain evidence="15 16">SAS40</strain>
    </source>
</reference>
<evidence type="ECO:0000256" key="11">
    <source>
        <dbReference type="ARBA" id="ARBA00023136"/>
    </source>
</evidence>
<comment type="caution">
    <text evidence="15">The sequence shown here is derived from an EMBL/GenBank/DDBJ whole genome shotgun (WGS) entry which is preliminary data.</text>
</comment>
<feature type="transmembrane region" description="Helical" evidence="13">
    <location>
        <begin position="12"/>
        <end position="30"/>
    </location>
</feature>
<evidence type="ECO:0000256" key="3">
    <source>
        <dbReference type="ARBA" id="ARBA00022475"/>
    </source>
</evidence>
<keyword evidence="10" id="KW-0482">Metalloprotease</keyword>
<sequence>MSNPRTQLVRIFLLTLVSLFLIPIATLLFTEYALRTQDAEFIQGIEQRMGSDSSMSAAERADSIAYYRSHPLSGACAATSPEDQVYHDKVCSPYSMHWQFHYLELTAIWTLVLGVALLLAALALGAIAYASRPLRYAAFVAGWRLVTITSAIEVVLQSVMLVWLSFWVTAYFWNSYYVKLIALAGIAAAAAVFFAIWTLFKRIPSGNAVEGELINEADAPRLWDRIRQLAAAAKTTPPDHVVAGIDTNFFVTEAPCDVGGRTLTGRTLFVSLPLLRVLDQAEADAVLAHELAHLGGGDTRLSAALGPKLQQFDRYTWQMREGGLTIVTHYLLRLFRMIIEYALARDSREREHAADRVAAEVTEPGAVIRALIKITAYASYRNDVENRLFAQQHQHDGALGIARFVAEGLPPYARSSDFLADMQQGGVPHPYDSHPPLSERMRHVGHHIAEQEYGAIVTATPAATWVDDIETADAIEQRLWSEYEQRFVQDHELSLAYRYEPATEDETEHVLRFFPPVSFDLKEGNIVVSYLGLTPSANMGTTMTWDEIKGLTFKDSNFGRDTLKVTHFEKGTLGAKTTTIKLTGLAKRKDEFKAAVGQYWHRHQVMRAQQQQAAEALVMAGAGAASAGTAAPVTMQSENAGGDGPADVTADASGANRPQA</sequence>
<feature type="transmembrane region" description="Helical" evidence="13">
    <location>
        <begin position="142"/>
        <end position="164"/>
    </location>
</feature>
<dbReference type="GO" id="GO:0046872">
    <property type="term" value="F:metal ion binding"/>
    <property type="evidence" value="ECO:0007669"/>
    <property type="project" value="UniProtKB-KW"/>
</dbReference>
<keyword evidence="16" id="KW-1185">Reference proteome</keyword>
<feature type="transmembrane region" description="Helical" evidence="13">
    <location>
        <begin position="176"/>
        <end position="200"/>
    </location>
</feature>
<dbReference type="GO" id="GO:0005886">
    <property type="term" value="C:plasma membrane"/>
    <property type="evidence" value="ECO:0007669"/>
    <property type="project" value="UniProtKB-SubCell"/>
</dbReference>
<evidence type="ECO:0000256" key="7">
    <source>
        <dbReference type="ARBA" id="ARBA00022801"/>
    </source>
</evidence>
<feature type="domain" description="Peptidase M48" evidence="14">
    <location>
        <begin position="222"/>
        <end position="444"/>
    </location>
</feature>
<evidence type="ECO:0000313" key="16">
    <source>
        <dbReference type="Proteomes" id="UP000542125"/>
    </source>
</evidence>
<keyword evidence="8" id="KW-0862">Zinc</keyword>
<evidence type="ECO:0000256" key="13">
    <source>
        <dbReference type="SAM" id="Phobius"/>
    </source>
</evidence>
<protein>
    <submittedName>
        <fullName evidence="15">Zn-dependent protease with chaperone function</fullName>
    </submittedName>
</protein>
<name>A0A7Y9IZ81_9BURK</name>
<dbReference type="PANTHER" id="PTHR43221">
    <property type="entry name" value="PROTEASE HTPX"/>
    <property type="match status" value="1"/>
</dbReference>
<comment type="subcellular location">
    <subcellularLocation>
        <location evidence="2">Cell membrane</location>
        <topology evidence="2">Multi-pass membrane protein</topology>
    </subcellularLocation>
</comment>
<dbReference type="EMBL" id="JACBYR010000002">
    <property type="protein sequence ID" value="NYE84799.1"/>
    <property type="molecule type" value="Genomic_DNA"/>
</dbReference>
<dbReference type="PANTHER" id="PTHR43221:SF1">
    <property type="entry name" value="PROTEASE HTPX"/>
    <property type="match status" value="1"/>
</dbReference>
<organism evidence="15 16">
    <name type="scientific">Pigmentiphaga litoralis</name>
    <dbReference type="NCBI Taxonomy" id="516702"/>
    <lineage>
        <taxon>Bacteria</taxon>
        <taxon>Pseudomonadati</taxon>
        <taxon>Pseudomonadota</taxon>
        <taxon>Betaproteobacteria</taxon>
        <taxon>Burkholderiales</taxon>
        <taxon>Alcaligenaceae</taxon>
        <taxon>Pigmentiphaga</taxon>
    </lineage>
</organism>
<evidence type="ECO:0000256" key="10">
    <source>
        <dbReference type="ARBA" id="ARBA00023049"/>
    </source>
</evidence>
<dbReference type="GO" id="GO:0004222">
    <property type="term" value="F:metalloendopeptidase activity"/>
    <property type="evidence" value="ECO:0007669"/>
    <property type="project" value="InterPro"/>
</dbReference>
<dbReference type="Pfam" id="PF01435">
    <property type="entry name" value="Peptidase_M48"/>
    <property type="match status" value="1"/>
</dbReference>
<dbReference type="InterPro" id="IPR001915">
    <property type="entry name" value="Peptidase_M48"/>
</dbReference>
<dbReference type="Proteomes" id="UP000542125">
    <property type="component" value="Unassembled WGS sequence"/>
</dbReference>
<dbReference type="GO" id="GO:0006508">
    <property type="term" value="P:proteolysis"/>
    <property type="evidence" value="ECO:0007669"/>
    <property type="project" value="UniProtKB-KW"/>
</dbReference>
<keyword evidence="4 15" id="KW-0645">Protease</keyword>
<dbReference type="RefSeq" id="WP_179588836.1">
    <property type="nucleotide sequence ID" value="NZ_JACBYR010000002.1"/>
</dbReference>
<evidence type="ECO:0000256" key="2">
    <source>
        <dbReference type="ARBA" id="ARBA00004651"/>
    </source>
</evidence>
<evidence type="ECO:0000256" key="1">
    <source>
        <dbReference type="ARBA" id="ARBA00001947"/>
    </source>
</evidence>
<keyword evidence="5 13" id="KW-0812">Transmembrane</keyword>
<dbReference type="InterPro" id="IPR050083">
    <property type="entry name" value="HtpX_protease"/>
</dbReference>
<dbReference type="AlphaFoldDB" id="A0A7Y9IZ81"/>
<evidence type="ECO:0000256" key="8">
    <source>
        <dbReference type="ARBA" id="ARBA00022833"/>
    </source>
</evidence>